<dbReference type="SUPFAM" id="SSF56672">
    <property type="entry name" value="DNA/RNA polymerases"/>
    <property type="match status" value="1"/>
</dbReference>
<dbReference type="InterPro" id="IPR043502">
    <property type="entry name" value="DNA/RNA_pol_sf"/>
</dbReference>
<name>A0A6B7ZEH9_9CAUD</name>
<keyword evidence="2" id="KW-1185">Reference proteome</keyword>
<dbReference type="InterPro" id="IPR046908">
    <property type="entry name" value="divDNApol"/>
</dbReference>
<protein>
    <submittedName>
        <fullName evidence="1">DNA polymerase</fullName>
    </submittedName>
</protein>
<organism evidence="1 2">
    <name type="scientific">Klebsiella phage N1M2</name>
    <dbReference type="NCBI Taxonomy" id="2664939"/>
    <lineage>
        <taxon>Viruses</taxon>
        <taxon>Duplodnaviria</taxon>
        <taxon>Heunggongvirae</taxon>
        <taxon>Uroviricota</taxon>
        <taxon>Caudoviricetes</taxon>
        <taxon>Chimalliviridae</taxon>
        <taxon>Nimduovirus</taxon>
        <taxon>Nimduovirus N1M2</taxon>
    </lineage>
</organism>
<accession>A0A6B7ZEH9</accession>
<reference evidence="1 2" key="1">
    <citation type="submission" date="2019-11" db="EMBL/GenBank/DDBJ databases">
        <authorList>
            <person name="Lewis R."/>
            <person name="Clooney A.G."/>
            <person name="Stockdale S.R."/>
            <person name="Buttimer C."/>
            <person name="Draper L.A."/>
            <person name="Ross R.P."/>
            <person name="Hill C."/>
        </authorList>
    </citation>
    <scope>NUCLEOTIDE SEQUENCE [LARGE SCALE GENOMIC DNA]</scope>
</reference>
<dbReference type="EMBL" id="MN642089">
    <property type="protein sequence ID" value="QGH71897.1"/>
    <property type="molecule type" value="Genomic_DNA"/>
</dbReference>
<gene>
    <name evidence="1" type="ORF">N1M2_34</name>
</gene>
<dbReference type="Pfam" id="PF20286">
    <property type="entry name" value="divDNApol"/>
    <property type="match status" value="1"/>
</dbReference>
<proteinExistence type="predicted"/>
<sequence length="692" mass="79707">MSSAGPFLSEEYTSDRNILKHAINQYSLVVSRVRGEDEDTVRQNLMKYFKSQQEKFRSRRAKVIIKNKNEDRELKVIPLSSVFKHVQSNNYHFSPSMVAYTNSDKEECVNSIGTRLFIDNRKHYKDLRQVAKANNDPDLYGKYHELQNAFKIFNNAQSGAMSSEGTPINNKTGHTSLTSTCRCLTSTANLINEQFIAGNRFYNTPENTLQAIVARLKVTDYKALEDVMEKYKLHYATVDDVMKQVEYCSRRYWESERHTNIIRGFVEKLSGLERSSILYTMDLVQLFNHNKEVVSKFFDRWVEMNDPEEGKTADDYLAPDNGDKWTLCISKLPNKPPKVAVNALNESHMKVETEYGDFMRQFFHSPIPPSGLFDVVSAVRDCVLTSDTDSSIYTVDEMIEAYTHDRDKGVKLNAVLTYFIRMISVDQHQQLSANLNVTKKNLRMLGMKNEYYFGAYVTTLMSKHYYASQLMVEGVMNHEPEMEIKGVHLKSSKIASNIKDFAQKLMNDTLIAIEKKQKLNAAETLKEIGDLERTIIDDIHAGDWKWLSRQGVKSAAAYSKPMASVYFYHELWENVFADKYGPAPELPYIGVKMSVDLGSKTKVKEFIEKIEDRELAEKLEKFMEKAGRTDLGNLVVPMERLQFMADIPKEIKQCIDYRTIIKQNLKCVYEVLNSTGLYFMNDSITRLVSDEH</sequence>
<dbReference type="Proteomes" id="UP000464669">
    <property type="component" value="Segment"/>
</dbReference>
<evidence type="ECO:0000313" key="2">
    <source>
        <dbReference type="Proteomes" id="UP000464669"/>
    </source>
</evidence>
<evidence type="ECO:0000313" key="1">
    <source>
        <dbReference type="EMBL" id="QGH71897.1"/>
    </source>
</evidence>